<dbReference type="Pfam" id="PF00521">
    <property type="entry name" value="DNA_topoisoIV"/>
    <property type="match status" value="1"/>
</dbReference>
<evidence type="ECO:0000256" key="1">
    <source>
        <dbReference type="ARBA" id="ARBA00000185"/>
    </source>
</evidence>
<sequence>MARSKNTGIPTDIVENIVDIDVSEEMKGSFLEYAYSVIYSRALPDARDGLKPVQRRILFQMDRMGLRPDRGHVKSSRVVGDVMGKLHPHGDAAIYDTMVRMAQPFTQRLPLIDGHGNFGSLDDGPAASRYTEARLTEAALAMTADLDEDTVDMVPNYDNSYLQPEVLPAAIPNLLVNGATGIAVGMATNMPPHNLGEVISGAKHLLKNPDATLDDIMRFIPGPDLPEGGKIVGLTGIRDAYETGRGSFKTRATTRIENVTARKKGIVVTELPYQVGAEKVIERIKTAVQSKKIEGITAVQNLTDRHHGLRLVIELKNTVNPDAILAKLFKLTPMEDSFGINNVALVEGTPQTLGLLPLLRVFVNHRIDVTKRRTGFRLGKAKDRLHLVEGLLIAILDIDEVIAVIRSSDDTATARERLMAVFDLSELQADYILELRLRRLTKFSRIELETERDELQKSIADLEEILASEARLYELISDELTEVSRKFATPRRTILLESDGSEQVAIQDVEVSDEPCHVALSVTGLIARAAEIPDSPDRQSHDAIVSSVAATTRGQIGIVDTTGEVHRLDVVDTPALPLGSRSLAGGVPIRELMPPGTEPVGLISLAEDAEPIALATSLGKIKRVTPTHPKSDTWSIITLSEGDSVIGVSHAADSAQLVLVTSDAYLLRFDSSAVRPQGRTGQGVAGIKLAQDAVVRALGVVPGDLLAEARVVTVTGSFDAIPGTETGSIKVSPLDRYPAKGRGTLGVRTHRFLRGEDMLSLAWVGLDPRAVGTGGQPIELPEVNEKRDASGTPLTTIIGGIG</sequence>
<keyword evidence="8" id="KW-0175">Coiled coil</keyword>
<dbReference type="PANTHER" id="PTHR43493">
    <property type="entry name" value="DNA GYRASE/TOPOISOMERASE SUBUNIT A"/>
    <property type="match status" value="1"/>
</dbReference>
<dbReference type="InterPro" id="IPR006691">
    <property type="entry name" value="GyrA/parC_rep"/>
</dbReference>
<dbReference type="NCBIfam" id="NF004044">
    <property type="entry name" value="PRK05561.1"/>
    <property type="match status" value="1"/>
</dbReference>
<comment type="catalytic activity">
    <reaction evidence="1 7">
        <text>ATP-dependent breakage, passage and rejoining of double-stranded DNA.</text>
        <dbReference type="EC" id="5.6.2.2"/>
    </reaction>
</comment>
<dbReference type="InterPro" id="IPR013758">
    <property type="entry name" value="Topo_IIA_A/C_ab"/>
</dbReference>
<dbReference type="Gene3D" id="3.90.199.10">
    <property type="entry name" value="Topoisomerase II, domain 5"/>
    <property type="match status" value="1"/>
</dbReference>
<dbReference type="EMBL" id="CP034593">
    <property type="protein sequence ID" value="AZQ76380.1"/>
    <property type="molecule type" value="Genomic_DNA"/>
</dbReference>
<dbReference type="GO" id="GO:0006265">
    <property type="term" value="P:DNA topological change"/>
    <property type="evidence" value="ECO:0007669"/>
    <property type="project" value="UniProtKB-UniRule"/>
</dbReference>
<dbReference type="FunFam" id="3.30.1360.40:FF:000002">
    <property type="entry name" value="DNA gyrase subunit A"/>
    <property type="match status" value="1"/>
</dbReference>
<organism evidence="10 11">
    <name type="scientific">Flaviflexus ciconiae</name>
    <dbReference type="NCBI Taxonomy" id="2496867"/>
    <lineage>
        <taxon>Bacteria</taxon>
        <taxon>Bacillati</taxon>
        <taxon>Actinomycetota</taxon>
        <taxon>Actinomycetes</taxon>
        <taxon>Actinomycetales</taxon>
        <taxon>Actinomycetaceae</taxon>
        <taxon>Flaviflexus</taxon>
    </lineage>
</organism>
<accession>A0A3Q9G6F2</accession>
<dbReference type="InterPro" id="IPR013760">
    <property type="entry name" value="Topo_IIA-like_dom_sf"/>
</dbReference>
<gene>
    <name evidence="10" type="ORF">EJ997_02510</name>
</gene>
<dbReference type="InterPro" id="IPR035516">
    <property type="entry name" value="Gyrase/topoIV_suA_C"/>
</dbReference>
<dbReference type="KEGG" id="flh:EJ997_02510"/>
<dbReference type="Gene3D" id="3.30.1360.40">
    <property type="match status" value="1"/>
</dbReference>
<dbReference type="InterPro" id="IPR002205">
    <property type="entry name" value="Topo_IIA_dom_A"/>
</dbReference>
<name>A0A3Q9G6F2_9ACTO</name>
<dbReference type="Gene3D" id="1.10.268.10">
    <property type="entry name" value="Topoisomerase, domain 3"/>
    <property type="match status" value="1"/>
</dbReference>
<dbReference type="SMART" id="SM00434">
    <property type="entry name" value="TOP4c"/>
    <property type="match status" value="1"/>
</dbReference>
<feature type="domain" description="Topo IIA-type catalytic" evidence="9">
    <location>
        <begin position="43"/>
        <end position="509"/>
    </location>
</feature>
<dbReference type="Pfam" id="PF03989">
    <property type="entry name" value="DNA_gyraseA_C"/>
    <property type="match status" value="2"/>
</dbReference>
<evidence type="ECO:0000313" key="10">
    <source>
        <dbReference type="EMBL" id="AZQ76380.1"/>
    </source>
</evidence>
<proteinExistence type="inferred from homology"/>
<dbReference type="Proteomes" id="UP000280344">
    <property type="component" value="Chromosome"/>
</dbReference>
<evidence type="ECO:0000256" key="7">
    <source>
        <dbReference type="PROSITE-ProRule" id="PRU01384"/>
    </source>
</evidence>
<dbReference type="FunFam" id="1.10.268.10:FF:000001">
    <property type="entry name" value="DNA gyrase subunit A"/>
    <property type="match status" value="1"/>
</dbReference>
<dbReference type="GO" id="GO:0005737">
    <property type="term" value="C:cytoplasm"/>
    <property type="evidence" value="ECO:0007669"/>
    <property type="project" value="TreeGrafter"/>
</dbReference>
<protein>
    <recommendedName>
        <fullName evidence="3">DNA topoisomerase (ATP-hydrolyzing)</fullName>
        <ecNumber evidence="3">5.6.2.2</ecNumber>
    </recommendedName>
</protein>
<keyword evidence="11" id="KW-1185">Reference proteome</keyword>
<reference evidence="10 11" key="1">
    <citation type="submission" date="2018-12" db="EMBL/GenBank/DDBJ databases">
        <title>Complete genome sequence of Flaviflexus sp. H23T48.</title>
        <authorList>
            <person name="Bae J.-W."/>
            <person name="Lee J.-Y."/>
        </authorList>
    </citation>
    <scope>NUCLEOTIDE SEQUENCE [LARGE SCALE GENOMIC DNA]</scope>
    <source>
        <strain evidence="10 11">H23T48</strain>
    </source>
</reference>
<dbReference type="GO" id="GO:0005524">
    <property type="term" value="F:ATP binding"/>
    <property type="evidence" value="ECO:0007669"/>
    <property type="project" value="InterPro"/>
</dbReference>
<dbReference type="GO" id="GO:0003677">
    <property type="term" value="F:DNA binding"/>
    <property type="evidence" value="ECO:0007669"/>
    <property type="project" value="UniProtKB-UniRule"/>
</dbReference>
<keyword evidence="5 7" id="KW-0238">DNA-binding</keyword>
<evidence type="ECO:0000256" key="3">
    <source>
        <dbReference type="ARBA" id="ARBA00012895"/>
    </source>
</evidence>
<evidence type="ECO:0000256" key="5">
    <source>
        <dbReference type="ARBA" id="ARBA00023125"/>
    </source>
</evidence>
<dbReference type="SUPFAM" id="SSF101904">
    <property type="entry name" value="GyrA/ParC C-terminal domain-like"/>
    <property type="match status" value="1"/>
</dbReference>
<dbReference type="PROSITE" id="PS52040">
    <property type="entry name" value="TOPO_IIA"/>
    <property type="match status" value="1"/>
</dbReference>
<feature type="active site" description="O-(5'-phospho-DNA)-tyrosine intermediate" evidence="7">
    <location>
        <position position="130"/>
    </location>
</feature>
<evidence type="ECO:0000256" key="4">
    <source>
        <dbReference type="ARBA" id="ARBA00023029"/>
    </source>
</evidence>
<dbReference type="EC" id="5.6.2.2" evidence="3"/>
<dbReference type="OrthoDB" id="9806486at2"/>
<evidence type="ECO:0000256" key="8">
    <source>
        <dbReference type="SAM" id="Coils"/>
    </source>
</evidence>
<keyword evidence="6 7" id="KW-0413">Isomerase</keyword>
<dbReference type="InterPro" id="IPR050220">
    <property type="entry name" value="Type_II_DNA_Topoisomerases"/>
</dbReference>
<dbReference type="InterPro" id="IPR013757">
    <property type="entry name" value="Topo_IIA_A_a_sf"/>
</dbReference>
<dbReference type="GO" id="GO:0009330">
    <property type="term" value="C:DNA topoisomerase type II (double strand cut, ATP-hydrolyzing) complex"/>
    <property type="evidence" value="ECO:0007669"/>
    <property type="project" value="TreeGrafter"/>
</dbReference>
<dbReference type="Gene3D" id="2.120.10.90">
    <property type="entry name" value="DNA gyrase/topoisomerase IV, subunit A, C-terminal"/>
    <property type="match status" value="1"/>
</dbReference>
<dbReference type="RefSeq" id="WP_126703188.1">
    <property type="nucleotide sequence ID" value="NZ_CP034593.1"/>
</dbReference>
<dbReference type="SUPFAM" id="SSF56719">
    <property type="entry name" value="Type II DNA topoisomerase"/>
    <property type="match status" value="1"/>
</dbReference>
<dbReference type="GO" id="GO:0034335">
    <property type="term" value="F:DNA negative supercoiling activity"/>
    <property type="evidence" value="ECO:0007669"/>
    <property type="project" value="UniProtKB-ARBA"/>
</dbReference>
<evidence type="ECO:0000256" key="2">
    <source>
        <dbReference type="ARBA" id="ARBA00008263"/>
    </source>
</evidence>
<dbReference type="AlphaFoldDB" id="A0A3Q9G6F2"/>
<feature type="coiled-coil region" evidence="8">
    <location>
        <begin position="445"/>
        <end position="472"/>
    </location>
</feature>
<dbReference type="CDD" id="cd00187">
    <property type="entry name" value="TOP4c"/>
    <property type="match status" value="1"/>
</dbReference>
<comment type="similarity">
    <text evidence="2">Belongs to the type II topoisomerase GyrA/ParC subunit family.</text>
</comment>
<evidence type="ECO:0000256" key="6">
    <source>
        <dbReference type="ARBA" id="ARBA00023235"/>
    </source>
</evidence>
<dbReference type="PANTHER" id="PTHR43493:SF5">
    <property type="entry name" value="DNA GYRASE SUBUNIT A, CHLOROPLASTIC_MITOCHONDRIAL"/>
    <property type="match status" value="1"/>
</dbReference>
<keyword evidence="4 7" id="KW-0799">Topoisomerase</keyword>
<evidence type="ECO:0000313" key="11">
    <source>
        <dbReference type="Proteomes" id="UP000280344"/>
    </source>
</evidence>
<evidence type="ECO:0000259" key="9">
    <source>
        <dbReference type="PROSITE" id="PS52040"/>
    </source>
</evidence>